<feature type="transmembrane region" description="Helical" evidence="6">
    <location>
        <begin position="85"/>
        <end position="104"/>
    </location>
</feature>
<evidence type="ECO:0000256" key="4">
    <source>
        <dbReference type="ARBA" id="ARBA00022989"/>
    </source>
</evidence>
<comment type="subcellular location">
    <subcellularLocation>
        <location evidence="1">Cell inner membrane</location>
        <topology evidence="1">Multi-pass membrane protein</topology>
    </subcellularLocation>
</comment>
<keyword evidence="2" id="KW-1003">Cell membrane</keyword>
<accession>A0A2A4B6W5</accession>
<dbReference type="PROSITE" id="PS50850">
    <property type="entry name" value="MFS"/>
    <property type="match status" value="1"/>
</dbReference>
<dbReference type="Proteomes" id="UP000218366">
    <property type="component" value="Unassembled WGS sequence"/>
</dbReference>
<feature type="transmembrane region" description="Helical" evidence="6">
    <location>
        <begin position="285"/>
        <end position="303"/>
    </location>
</feature>
<evidence type="ECO:0000256" key="2">
    <source>
        <dbReference type="ARBA" id="ARBA00022475"/>
    </source>
</evidence>
<dbReference type="PANTHER" id="PTHR43702:SF11">
    <property type="entry name" value="L-FUCOSE-PROTON SYMPORTER"/>
    <property type="match status" value="1"/>
</dbReference>
<keyword evidence="5 6" id="KW-0472">Membrane</keyword>
<dbReference type="InterPro" id="IPR050375">
    <property type="entry name" value="MFS_TsgA-like"/>
</dbReference>
<feature type="transmembrane region" description="Helical" evidence="6">
    <location>
        <begin position="204"/>
        <end position="223"/>
    </location>
</feature>
<evidence type="ECO:0000256" key="5">
    <source>
        <dbReference type="ARBA" id="ARBA00023136"/>
    </source>
</evidence>
<evidence type="ECO:0000256" key="1">
    <source>
        <dbReference type="ARBA" id="ARBA00004429"/>
    </source>
</evidence>
<feature type="transmembrane region" description="Helical" evidence="6">
    <location>
        <begin position="148"/>
        <end position="172"/>
    </location>
</feature>
<feature type="transmembrane region" description="Helical" evidence="6">
    <location>
        <begin position="398"/>
        <end position="417"/>
    </location>
</feature>
<name>A0A2A4B6W5_9SPHN</name>
<dbReference type="OrthoDB" id="9795150at2"/>
<dbReference type="SUPFAM" id="SSF103473">
    <property type="entry name" value="MFS general substrate transporter"/>
    <property type="match status" value="1"/>
</dbReference>
<feature type="transmembrane region" description="Helical" evidence="6">
    <location>
        <begin position="315"/>
        <end position="334"/>
    </location>
</feature>
<feature type="transmembrane region" description="Helical" evidence="6">
    <location>
        <begin position="110"/>
        <end position="127"/>
    </location>
</feature>
<dbReference type="GO" id="GO:0015535">
    <property type="term" value="F:fucose:proton symporter activity"/>
    <property type="evidence" value="ECO:0007669"/>
    <property type="project" value="InterPro"/>
</dbReference>
<sequence length="435" mass="46608">MDTDIGTRAPPIVERRYRLAFALVTSLFFSWALAAALNDVLIRQFQKALDISRTQSSLVQTAFYIGYFCAAIPAGLLIRHYGYKAAILLGLTLYAGGAFLFLPAADMREFALFLVALYVIAIGLGFLETAANPYVSILGAERTGPARLNLAQSFHGLGLILAPTIGGLFIFAGTEHTAAELASMTPGAVAEWRAAEAQLVKPPYTVLGLAMCLLAVLVAGSKFPPIERLGSERGPQRGFAAVLRHVQVRRAVVAQFFYVAAQVGVWSFFIDFTKSQLPDTTERTAAYWLAASLGMVMVGRFSGAFIQRRMAPTKLLMAYAAANIALCAAAVLLSGAPAVAALWLTSFFMSIMFPTIFALGVSGLGEETESASSFLIMSIIGGALIPPLMGVVSEQLGGVHHMMLVPMLCFCVVLWFGRWAHRAGLTRGDAVPTHG</sequence>
<dbReference type="AlphaFoldDB" id="A0A2A4B6W5"/>
<feature type="transmembrane region" description="Helical" evidence="6">
    <location>
        <begin position="251"/>
        <end position="270"/>
    </location>
</feature>
<feature type="transmembrane region" description="Helical" evidence="6">
    <location>
        <begin position="340"/>
        <end position="361"/>
    </location>
</feature>
<dbReference type="Pfam" id="PF07690">
    <property type="entry name" value="MFS_1"/>
    <property type="match status" value="1"/>
</dbReference>
<evidence type="ECO:0000259" key="7">
    <source>
        <dbReference type="PROSITE" id="PS50850"/>
    </source>
</evidence>
<dbReference type="InterPro" id="IPR036259">
    <property type="entry name" value="MFS_trans_sf"/>
</dbReference>
<dbReference type="CDD" id="cd17394">
    <property type="entry name" value="MFS_FucP_like"/>
    <property type="match status" value="1"/>
</dbReference>
<organism evidence="8 9">
    <name type="scientific">Sphingomonas spermidinifaciens</name>
    <dbReference type="NCBI Taxonomy" id="1141889"/>
    <lineage>
        <taxon>Bacteria</taxon>
        <taxon>Pseudomonadati</taxon>
        <taxon>Pseudomonadota</taxon>
        <taxon>Alphaproteobacteria</taxon>
        <taxon>Sphingomonadales</taxon>
        <taxon>Sphingomonadaceae</taxon>
        <taxon>Sphingomonas</taxon>
    </lineage>
</organism>
<dbReference type="NCBIfam" id="TIGR00885">
    <property type="entry name" value="fucP"/>
    <property type="match status" value="1"/>
</dbReference>
<evidence type="ECO:0000313" key="9">
    <source>
        <dbReference type="Proteomes" id="UP000218366"/>
    </source>
</evidence>
<feature type="transmembrane region" description="Helical" evidence="6">
    <location>
        <begin position="17"/>
        <end position="37"/>
    </location>
</feature>
<dbReference type="PANTHER" id="PTHR43702">
    <property type="entry name" value="L-FUCOSE-PROTON SYMPORTER"/>
    <property type="match status" value="1"/>
</dbReference>
<gene>
    <name evidence="8" type="primary">fucP</name>
    <name evidence="8" type="ORF">COC42_07945</name>
</gene>
<dbReference type="RefSeq" id="WP_096342606.1">
    <property type="nucleotide sequence ID" value="NZ_NWMW01000001.1"/>
</dbReference>
<dbReference type="InterPro" id="IPR005275">
    <property type="entry name" value="Lfuc_symporter_FucP"/>
</dbReference>
<reference evidence="8 9" key="1">
    <citation type="submission" date="2017-09" db="EMBL/GenBank/DDBJ databases">
        <title>Sphingomonas spermidinifaciens 9NM-10, whole genome shotgun sequence.</title>
        <authorList>
            <person name="Feng G."/>
            <person name="Zhu H."/>
        </authorList>
    </citation>
    <scope>NUCLEOTIDE SEQUENCE [LARGE SCALE GENOMIC DNA]</scope>
    <source>
        <strain evidence="8 9">9NM-10</strain>
    </source>
</reference>
<dbReference type="Gene3D" id="1.20.1250.20">
    <property type="entry name" value="MFS general substrate transporter like domains"/>
    <property type="match status" value="2"/>
</dbReference>
<feature type="transmembrane region" description="Helical" evidence="6">
    <location>
        <begin position="373"/>
        <end position="392"/>
    </location>
</feature>
<comment type="caution">
    <text evidence="8">The sequence shown here is derived from an EMBL/GenBank/DDBJ whole genome shotgun (WGS) entry which is preliminary data.</text>
</comment>
<dbReference type="GO" id="GO:0005886">
    <property type="term" value="C:plasma membrane"/>
    <property type="evidence" value="ECO:0007669"/>
    <property type="project" value="UniProtKB-SubCell"/>
</dbReference>
<keyword evidence="9" id="KW-1185">Reference proteome</keyword>
<evidence type="ECO:0000313" key="8">
    <source>
        <dbReference type="EMBL" id="PCD04211.1"/>
    </source>
</evidence>
<evidence type="ECO:0000256" key="6">
    <source>
        <dbReference type="SAM" id="Phobius"/>
    </source>
</evidence>
<keyword evidence="3 6" id="KW-0812">Transmembrane</keyword>
<feature type="domain" description="Major facilitator superfamily (MFS) profile" evidence="7">
    <location>
        <begin position="19"/>
        <end position="435"/>
    </location>
</feature>
<keyword evidence="4 6" id="KW-1133">Transmembrane helix</keyword>
<dbReference type="EMBL" id="NWMW01000001">
    <property type="protein sequence ID" value="PCD04211.1"/>
    <property type="molecule type" value="Genomic_DNA"/>
</dbReference>
<protein>
    <submittedName>
        <fullName evidence="8">L-fucose:H+ symporter permease</fullName>
    </submittedName>
</protein>
<evidence type="ECO:0000256" key="3">
    <source>
        <dbReference type="ARBA" id="ARBA00022692"/>
    </source>
</evidence>
<feature type="transmembrane region" description="Helical" evidence="6">
    <location>
        <begin position="57"/>
        <end position="78"/>
    </location>
</feature>
<proteinExistence type="predicted"/>
<dbReference type="InterPro" id="IPR011701">
    <property type="entry name" value="MFS"/>
</dbReference>
<dbReference type="InterPro" id="IPR020846">
    <property type="entry name" value="MFS_dom"/>
</dbReference>